<accession>A0A225WLW2</accession>
<proteinExistence type="predicted"/>
<dbReference type="CDD" id="cd15571">
    <property type="entry name" value="ePHD"/>
    <property type="match status" value="1"/>
</dbReference>
<comment type="caution">
    <text evidence="2">The sequence shown here is derived from an EMBL/GenBank/DDBJ whole genome shotgun (WGS) entry which is preliminary data.</text>
</comment>
<evidence type="ECO:0008006" key="4">
    <source>
        <dbReference type="Google" id="ProtNLM"/>
    </source>
</evidence>
<dbReference type="EMBL" id="NBNE01000640">
    <property type="protein sequence ID" value="OWZ18109.1"/>
    <property type="molecule type" value="Genomic_DNA"/>
</dbReference>
<feature type="region of interest" description="Disordered" evidence="1">
    <location>
        <begin position="143"/>
        <end position="252"/>
    </location>
</feature>
<dbReference type="STRING" id="4795.A0A225WLW2"/>
<dbReference type="PANTHER" id="PTHR13793">
    <property type="entry name" value="PHD FINGER PROTEINS"/>
    <property type="match status" value="1"/>
</dbReference>
<feature type="region of interest" description="Disordered" evidence="1">
    <location>
        <begin position="298"/>
        <end position="387"/>
    </location>
</feature>
<reference evidence="3" key="1">
    <citation type="submission" date="2017-03" db="EMBL/GenBank/DDBJ databases">
        <title>Phytopthora megakarya and P. palmivora, two closely related causual agents of cacao black pod achieved similar genome size and gene model numbers by different mechanisms.</title>
        <authorList>
            <person name="Ali S."/>
            <person name="Shao J."/>
            <person name="Larry D.J."/>
            <person name="Kronmiller B."/>
            <person name="Shen D."/>
            <person name="Strem M.D."/>
            <person name="Melnick R.L."/>
            <person name="Guiltinan M.J."/>
            <person name="Tyler B.M."/>
            <person name="Meinhardt L.W."/>
            <person name="Bailey B.A."/>
        </authorList>
    </citation>
    <scope>NUCLEOTIDE SEQUENCE [LARGE SCALE GENOMIC DNA]</scope>
    <source>
        <strain evidence="3">zdho120</strain>
    </source>
</reference>
<protein>
    <recommendedName>
        <fullName evidence="4">PHD-type domain-containing protein</fullName>
    </recommendedName>
</protein>
<dbReference type="Pfam" id="PF13771">
    <property type="entry name" value="zf-HC5HC2H"/>
    <property type="match status" value="1"/>
</dbReference>
<organism evidence="2 3">
    <name type="scientific">Phytophthora megakarya</name>
    <dbReference type="NCBI Taxonomy" id="4795"/>
    <lineage>
        <taxon>Eukaryota</taxon>
        <taxon>Sar</taxon>
        <taxon>Stramenopiles</taxon>
        <taxon>Oomycota</taxon>
        <taxon>Peronosporomycetes</taxon>
        <taxon>Peronosporales</taxon>
        <taxon>Peronosporaceae</taxon>
        <taxon>Phytophthora</taxon>
    </lineage>
</organism>
<feature type="compositionally biased region" description="Polar residues" evidence="1">
    <location>
        <begin position="83"/>
        <end position="93"/>
    </location>
</feature>
<evidence type="ECO:0000313" key="2">
    <source>
        <dbReference type="EMBL" id="OWZ18109.1"/>
    </source>
</evidence>
<evidence type="ECO:0000256" key="1">
    <source>
        <dbReference type="SAM" id="MobiDB-lite"/>
    </source>
</evidence>
<dbReference type="AlphaFoldDB" id="A0A225WLW2"/>
<feature type="region of interest" description="Disordered" evidence="1">
    <location>
        <begin position="461"/>
        <end position="480"/>
    </location>
</feature>
<keyword evidence="3" id="KW-1185">Reference proteome</keyword>
<feature type="compositionally biased region" description="Low complexity" evidence="1">
    <location>
        <begin position="110"/>
        <end position="126"/>
    </location>
</feature>
<sequence>MLVFGALNRLDTDRKTLDCSLCHSQKGHGIIQCAHKRCLAAFHVSCAAFAHYRMDQLDPPDSGDNGCGTLFLAYCPLHRNSTAPVNIPNQQKTPPAAKTRPLKPSPPTPTTRISSPSNLLASPSSAEAKKKYKTFRRLKRKYDASQSQMFSQSGTKEAPASTSPWQKRIRRSKRRRETSRVLAAAYLEETADVRGGPRDDDDDEDDYGDDYRDAADDSFINDSSQLLYSQSVVSPEDTGSNSSKKKRKKSSPDMRAIYARSLFESQNSPLLLRRGGRQLSALPSNGIIRACLNELHNASTEVDTPSPNPRSRTRIPESTEHASATPSALSAPISASATVTESDGDDSTVEAEPSPSFNLLGIKPLRPVQEESSETKEGGNALAMDSEMAPPSFSLLGVDKPLASAANPTETSKRPQRWQSSSNNSGASTEQPMNFVKNTGDELQKKIEANRLKALKKLEERRQAKVQRAQGQLQPPHDGSLLNQDASAGGISKRVITAAIAPISKDARDENAGVPPFNLLATTNSNESASPARAAQRIVDLTSPKLTKSASVKLDQSPKWVIFVSSAFASLSGFPTFLSAKHTGCTVAIDDSLEADTLLSVRKAVLFMTGQQLHELALASPAQNVAKNRRIGTLLTMHKKIIVAVVHDGSDLPEVLRLRQLPNVTVVVQPRIEPLCAQLHQLSHQELVEGYELPSPSLCRPDFSGGVIRGLDANFASRLEFFRLIPALSLGSALSLSFRFKNFVATQVPVLKFNNMHWRRMLPWISEPTAEAIRNHVQQNVPGR</sequence>
<feature type="compositionally biased region" description="Acidic residues" evidence="1">
    <location>
        <begin position="199"/>
        <end position="208"/>
    </location>
</feature>
<feature type="compositionally biased region" description="Low complexity" evidence="1">
    <location>
        <begin position="223"/>
        <end position="234"/>
    </location>
</feature>
<feature type="compositionally biased region" description="Polar residues" evidence="1">
    <location>
        <begin position="144"/>
        <end position="165"/>
    </location>
</feature>
<gene>
    <name evidence="2" type="ORF">PHMEG_0007846</name>
</gene>
<feature type="compositionally biased region" description="Basic residues" evidence="1">
    <location>
        <begin position="167"/>
        <end position="177"/>
    </location>
</feature>
<dbReference type="Proteomes" id="UP000198211">
    <property type="component" value="Unassembled WGS sequence"/>
</dbReference>
<dbReference type="OrthoDB" id="128202at2759"/>
<feature type="region of interest" description="Disordered" evidence="1">
    <location>
        <begin position="404"/>
        <end position="434"/>
    </location>
</feature>
<dbReference type="InterPro" id="IPR050701">
    <property type="entry name" value="Histone_Mod_Regulator"/>
</dbReference>
<dbReference type="GO" id="GO:0006357">
    <property type="term" value="P:regulation of transcription by RNA polymerase II"/>
    <property type="evidence" value="ECO:0007669"/>
    <property type="project" value="TreeGrafter"/>
</dbReference>
<dbReference type="PANTHER" id="PTHR13793:SF107">
    <property type="entry name" value="BROMODOMAIN-CONTAINING PROTEIN HOMOLOG"/>
    <property type="match status" value="1"/>
</dbReference>
<feature type="region of interest" description="Disordered" evidence="1">
    <location>
        <begin position="83"/>
        <end position="128"/>
    </location>
</feature>
<name>A0A225WLW2_9STRA</name>
<feature type="compositionally biased region" description="Polar residues" evidence="1">
    <location>
        <begin position="417"/>
        <end position="432"/>
    </location>
</feature>
<dbReference type="Gene3D" id="3.30.40.10">
    <property type="entry name" value="Zinc/RING finger domain, C3HC4 (zinc finger)"/>
    <property type="match status" value="1"/>
</dbReference>
<evidence type="ECO:0000313" key="3">
    <source>
        <dbReference type="Proteomes" id="UP000198211"/>
    </source>
</evidence>
<dbReference type="InterPro" id="IPR013083">
    <property type="entry name" value="Znf_RING/FYVE/PHD"/>
</dbReference>
<feature type="compositionally biased region" description="Low complexity" evidence="1">
    <location>
        <begin position="322"/>
        <end position="338"/>
    </location>
</feature>